<accession>A0ABT1E1V8</accession>
<dbReference type="RefSeq" id="WP_253242279.1">
    <property type="nucleotide sequence ID" value="NZ_JAMYJR010000042.1"/>
</dbReference>
<comment type="caution">
    <text evidence="1">The sequence shown here is derived from an EMBL/GenBank/DDBJ whole genome shotgun (WGS) entry which is preliminary data.</text>
</comment>
<evidence type="ECO:0000313" key="2">
    <source>
        <dbReference type="Proteomes" id="UP001523369"/>
    </source>
</evidence>
<organism evidence="1 2">
    <name type="scientific">Paractinoplanes aksuensis</name>
    <dbReference type="NCBI Taxonomy" id="2939490"/>
    <lineage>
        <taxon>Bacteria</taxon>
        <taxon>Bacillati</taxon>
        <taxon>Actinomycetota</taxon>
        <taxon>Actinomycetes</taxon>
        <taxon>Micromonosporales</taxon>
        <taxon>Micromonosporaceae</taxon>
        <taxon>Paractinoplanes</taxon>
    </lineage>
</organism>
<dbReference type="EMBL" id="JAMYJR010000042">
    <property type="protein sequence ID" value="MCO8276246.1"/>
    <property type="molecule type" value="Genomic_DNA"/>
</dbReference>
<dbReference type="Proteomes" id="UP001523369">
    <property type="component" value="Unassembled WGS sequence"/>
</dbReference>
<reference evidence="1 2" key="1">
    <citation type="submission" date="2022-06" db="EMBL/GenBank/DDBJ databases">
        <title>New Species of the Genus Actinoplanes, ActinopZanes ferrugineus.</title>
        <authorList>
            <person name="Ding P."/>
        </authorList>
    </citation>
    <scope>NUCLEOTIDE SEQUENCE [LARGE SCALE GENOMIC DNA]</scope>
    <source>
        <strain evidence="1 2">TRM88003</strain>
    </source>
</reference>
<protein>
    <submittedName>
        <fullName evidence="1">Uncharacterized protein</fullName>
    </submittedName>
</protein>
<sequence>MSDFSLTELNSQMADMRAYWLTWGDGSYGVDDELVLYHSGLGGSLFNGVLRVGDHSLDDAMAMAEKTFSGLDWRWWFGADSDPDSVRGLLKAG</sequence>
<evidence type="ECO:0000313" key="1">
    <source>
        <dbReference type="EMBL" id="MCO8276246.1"/>
    </source>
</evidence>
<proteinExistence type="predicted"/>
<gene>
    <name evidence="1" type="ORF">M1L60_37275</name>
</gene>
<name>A0ABT1E1V8_9ACTN</name>
<keyword evidence="2" id="KW-1185">Reference proteome</keyword>